<feature type="transmembrane region" description="Helical" evidence="6">
    <location>
        <begin position="7"/>
        <end position="29"/>
    </location>
</feature>
<evidence type="ECO:0000256" key="5">
    <source>
        <dbReference type="SAM" id="MobiDB-lite"/>
    </source>
</evidence>
<keyword evidence="4 6" id="KW-0472">Membrane</keyword>
<dbReference type="OrthoDB" id="648842at2"/>
<organism evidence="8 9">
    <name type="scientific">Flavobacterium macacae</name>
    <dbReference type="NCBI Taxonomy" id="2488993"/>
    <lineage>
        <taxon>Bacteria</taxon>
        <taxon>Pseudomonadati</taxon>
        <taxon>Bacteroidota</taxon>
        <taxon>Flavobacteriia</taxon>
        <taxon>Flavobacteriales</taxon>
        <taxon>Flavobacteriaceae</taxon>
        <taxon>Flavobacterium</taxon>
    </lineage>
</organism>
<dbReference type="EMBL" id="RQVR01000012">
    <property type="protein sequence ID" value="RRJ90178.1"/>
    <property type="molecule type" value="Genomic_DNA"/>
</dbReference>
<evidence type="ECO:0000256" key="1">
    <source>
        <dbReference type="ARBA" id="ARBA00004141"/>
    </source>
</evidence>
<dbReference type="InterPro" id="IPR009908">
    <property type="entry name" value="Methylamine_util_MauE"/>
</dbReference>
<comment type="subcellular location">
    <subcellularLocation>
        <location evidence="1">Membrane</location>
        <topology evidence="1">Multi-pass membrane protein</topology>
    </subcellularLocation>
</comment>
<dbReference type="Proteomes" id="UP000271937">
    <property type="component" value="Unassembled WGS sequence"/>
</dbReference>
<feature type="transmembrane region" description="Helical" evidence="6">
    <location>
        <begin position="154"/>
        <end position="173"/>
    </location>
</feature>
<evidence type="ECO:0000259" key="7">
    <source>
        <dbReference type="Pfam" id="PF07291"/>
    </source>
</evidence>
<feature type="domain" description="Methylamine utilisation protein MauE" evidence="7">
    <location>
        <begin position="6"/>
        <end position="140"/>
    </location>
</feature>
<gene>
    <name evidence="8" type="ORF">EG849_11000</name>
</gene>
<proteinExistence type="predicted"/>
<keyword evidence="3 6" id="KW-1133">Transmembrane helix</keyword>
<name>A0A3P3W6W7_9FLAO</name>
<dbReference type="GO" id="GO:0016020">
    <property type="term" value="C:membrane"/>
    <property type="evidence" value="ECO:0007669"/>
    <property type="project" value="UniProtKB-SubCell"/>
</dbReference>
<dbReference type="AlphaFoldDB" id="A0A3P3W6W7"/>
<feature type="region of interest" description="Disordered" evidence="5">
    <location>
        <begin position="213"/>
        <end position="233"/>
    </location>
</feature>
<feature type="transmembrane region" description="Helical" evidence="6">
    <location>
        <begin position="125"/>
        <end position="142"/>
    </location>
</feature>
<sequence length="365" mass="40782">MENAKKYLPWTIRIIISVLFLISAVAKLYPSPYFAISTFEVKQLYPMGFSEDVAVFFSRILIGIELALGILLLQSNYLRRIIIPATILMLVVFTAHLTIDTIQNGGNSGNCGCFGSLLPMTPIEAIIKNVVAIILLVIYLNIVPKITNEKSNFWVLTTITFASILALFMLAPIQPKVAEVVLEDIETAPTENALLEENSTSLSIETAVAEENKTTETATTAIEKPVSDEPAPQKSGYAQYFSNIDKGKKILALFVPGCDHCRDVAKELAAMKAKNKNFPEVEVIFMNEEPEKIPDFFAYAGKNFPYKIIEVIPFWKLLGNSKDTPGIIYLWNGNKIKEWDGINEKQFVGSELQNILKKNYSEIKK</sequence>
<evidence type="ECO:0000256" key="4">
    <source>
        <dbReference type="ARBA" id="ARBA00023136"/>
    </source>
</evidence>
<evidence type="ECO:0000256" key="2">
    <source>
        <dbReference type="ARBA" id="ARBA00022692"/>
    </source>
</evidence>
<protein>
    <submittedName>
        <fullName evidence="8">Protein tlpB</fullName>
    </submittedName>
</protein>
<feature type="transmembrane region" description="Helical" evidence="6">
    <location>
        <begin position="81"/>
        <end position="99"/>
    </location>
</feature>
<evidence type="ECO:0000256" key="3">
    <source>
        <dbReference type="ARBA" id="ARBA00022989"/>
    </source>
</evidence>
<dbReference type="RefSeq" id="WP_125013134.1">
    <property type="nucleotide sequence ID" value="NZ_RQVR01000012.1"/>
</dbReference>
<dbReference type="InterPro" id="IPR036249">
    <property type="entry name" value="Thioredoxin-like_sf"/>
</dbReference>
<evidence type="ECO:0000256" key="6">
    <source>
        <dbReference type="SAM" id="Phobius"/>
    </source>
</evidence>
<reference evidence="8 9" key="1">
    <citation type="submission" date="2018-11" db="EMBL/GenBank/DDBJ databases">
        <title>Flavobacterium sp. nov., YIM 102600 draft genome.</title>
        <authorList>
            <person name="Li G."/>
            <person name="Jiang Y."/>
        </authorList>
    </citation>
    <scope>NUCLEOTIDE SEQUENCE [LARGE SCALE GENOMIC DNA]</scope>
    <source>
        <strain evidence="8 9">YIM 102600</strain>
    </source>
</reference>
<evidence type="ECO:0000313" key="9">
    <source>
        <dbReference type="Proteomes" id="UP000271937"/>
    </source>
</evidence>
<dbReference type="GO" id="GO:0030416">
    <property type="term" value="P:methylamine metabolic process"/>
    <property type="evidence" value="ECO:0007669"/>
    <property type="project" value="InterPro"/>
</dbReference>
<dbReference type="SUPFAM" id="SSF52833">
    <property type="entry name" value="Thioredoxin-like"/>
    <property type="match status" value="1"/>
</dbReference>
<accession>A0A3P3W6W7</accession>
<keyword evidence="9" id="KW-1185">Reference proteome</keyword>
<comment type="caution">
    <text evidence="8">The sequence shown here is derived from an EMBL/GenBank/DDBJ whole genome shotgun (WGS) entry which is preliminary data.</text>
</comment>
<keyword evidence="2 6" id="KW-0812">Transmembrane</keyword>
<dbReference type="Pfam" id="PF07291">
    <property type="entry name" value="MauE"/>
    <property type="match status" value="1"/>
</dbReference>
<evidence type="ECO:0000313" key="8">
    <source>
        <dbReference type="EMBL" id="RRJ90178.1"/>
    </source>
</evidence>
<feature type="transmembrane region" description="Helical" evidence="6">
    <location>
        <begin position="53"/>
        <end position="74"/>
    </location>
</feature>